<sequence>MSSIYRCLTFVLVGKCFYFYLSMEYFFCFQEANKRNNNWLPPPWAILALVILGFNEFMTLLRCISTVLISCLIAYFLAFYFSFKSKALDSHAYKYASLSSSNYTIYE</sequence>
<dbReference type="InterPro" id="IPR008803">
    <property type="entry name" value="RHD3/Sey1"/>
</dbReference>
<feature type="transmembrane region" description="Helical" evidence="1">
    <location>
        <begin position="7"/>
        <end position="27"/>
    </location>
</feature>
<protein>
    <recommendedName>
        <fullName evidence="2">Sey1/RHD3-like three-helix bundle domain-containing protein</fullName>
    </recommendedName>
</protein>
<evidence type="ECO:0000313" key="3">
    <source>
        <dbReference type="EMBL" id="CAL0310813.1"/>
    </source>
</evidence>
<accession>A0AAV1WNF2</accession>
<feature type="domain" description="Sey1/RHD3-like three-helix bundle" evidence="2">
    <location>
        <begin position="30"/>
        <end position="74"/>
    </location>
</feature>
<evidence type="ECO:0000256" key="1">
    <source>
        <dbReference type="SAM" id="Phobius"/>
    </source>
</evidence>
<dbReference type="GO" id="GO:0016320">
    <property type="term" value="P:endoplasmic reticulum membrane fusion"/>
    <property type="evidence" value="ECO:0007669"/>
    <property type="project" value="TreeGrafter"/>
</dbReference>
<feature type="transmembrane region" description="Helical" evidence="1">
    <location>
        <begin position="64"/>
        <end position="83"/>
    </location>
</feature>
<reference evidence="3 4" key="1">
    <citation type="submission" date="2024-03" db="EMBL/GenBank/DDBJ databases">
        <authorList>
            <person name="Martinez-Hernandez J."/>
        </authorList>
    </citation>
    <scope>NUCLEOTIDE SEQUENCE [LARGE SCALE GENOMIC DNA]</scope>
</reference>
<keyword evidence="1" id="KW-0812">Transmembrane</keyword>
<dbReference type="PANTHER" id="PTHR45923">
    <property type="entry name" value="PROTEIN SEY1"/>
    <property type="match status" value="1"/>
</dbReference>
<gene>
    <name evidence="3" type="ORF">LLUT_LOCUS11873</name>
</gene>
<dbReference type="EMBL" id="CAXHTB010000008">
    <property type="protein sequence ID" value="CAL0310813.1"/>
    <property type="molecule type" value="Genomic_DNA"/>
</dbReference>
<dbReference type="AlphaFoldDB" id="A0AAV1WNF2"/>
<dbReference type="InterPro" id="IPR046758">
    <property type="entry name" value="Sey1/RHD3-like_3HB"/>
</dbReference>
<organism evidence="3 4">
    <name type="scientific">Lupinus luteus</name>
    <name type="common">European yellow lupine</name>
    <dbReference type="NCBI Taxonomy" id="3873"/>
    <lineage>
        <taxon>Eukaryota</taxon>
        <taxon>Viridiplantae</taxon>
        <taxon>Streptophyta</taxon>
        <taxon>Embryophyta</taxon>
        <taxon>Tracheophyta</taxon>
        <taxon>Spermatophyta</taxon>
        <taxon>Magnoliopsida</taxon>
        <taxon>eudicotyledons</taxon>
        <taxon>Gunneridae</taxon>
        <taxon>Pentapetalae</taxon>
        <taxon>rosids</taxon>
        <taxon>fabids</taxon>
        <taxon>Fabales</taxon>
        <taxon>Fabaceae</taxon>
        <taxon>Papilionoideae</taxon>
        <taxon>50 kb inversion clade</taxon>
        <taxon>genistoids sensu lato</taxon>
        <taxon>core genistoids</taxon>
        <taxon>Genisteae</taxon>
        <taxon>Lupinus</taxon>
    </lineage>
</organism>
<dbReference type="Pfam" id="PF20428">
    <property type="entry name" value="Sey1_3HB"/>
    <property type="match status" value="1"/>
</dbReference>
<feature type="transmembrane region" description="Helical" evidence="1">
    <location>
        <begin position="39"/>
        <end position="57"/>
    </location>
</feature>
<keyword evidence="1" id="KW-1133">Transmembrane helix</keyword>
<keyword evidence="4" id="KW-1185">Reference proteome</keyword>
<comment type="caution">
    <text evidence="3">The sequence shown here is derived from an EMBL/GenBank/DDBJ whole genome shotgun (WGS) entry which is preliminary data.</text>
</comment>
<dbReference type="GO" id="GO:0003924">
    <property type="term" value="F:GTPase activity"/>
    <property type="evidence" value="ECO:0007669"/>
    <property type="project" value="TreeGrafter"/>
</dbReference>
<proteinExistence type="predicted"/>
<evidence type="ECO:0000313" key="4">
    <source>
        <dbReference type="Proteomes" id="UP001497480"/>
    </source>
</evidence>
<dbReference type="PANTHER" id="PTHR45923:SF2">
    <property type="entry name" value="PROTEIN SEY1"/>
    <property type="match status" value="1"/>
</dbReference>
<name>A0AAV1WNF2_LUPLU</name>
<evidence type="ECO:0000259" key="2">
    <source>
        <dbReference type="Pfam" id="PF20428"/>
    </source>
</evidence>
<dbReference type="Proteomes" id="UP001497480">
    <property type="component" value="Unassembled WGS sequence"/>
</dbReference>
<dbReference type="GO" id="GO:0005783">
    <property type="term" value="C:endoplasmic reticulum"/>
    <property type="evidence" value="ECO:0007669"/>
    <property type="project" value="TreeGrafter"/>
</dbReference>
<keyword evidence="1" id="KW-0472">Membrane</keyword>